<keyword evidence="1" id="KW-1133">Transmembrane helix</keyword>
<dbReference type="GeneID" id="57090961"/>
<feature type="transmembrane region" description="Helical" evidence="1">
    <location>
        <begin position="6"/>
        <end position="27"/>
    </location>
</feature>
<protein>
    <submittedName>
        <fullName evidence="2">Uncharacterized protein</fullName>
    </submittedName>
</protein>
<dbReference type="Proteomes" id="UP000032552">
    <property type="component" value="Unassembled WGS sequence"/>
</dbReference>
<sequence>MLKKWVWVTVLSVIGIVALGFGGWALIDHYQYSQLVDQPSDVKKWEADPRPLQSKSAAIKQIKAIGQSDPLEKRAATDAKLVVIPGLRGAWSINAKTKKAGFGNNWVPQGVTQSKDAIYMSLYDGNHKLNSIIVQVNKHNAKYNKTLILRSKSHVGGITYDIDHQRLLWSDDAAQTTGAGISYVSQREIDAYSAKATQQPIKSTRIELHLARRTSAIALYNNQLVFVKYGQNKKNRSILALPLNANGLPAPITMKQMKAWALELAPKFAGKTLDQEVNMVFKSLIQKKVINSYNNGWDRLQGIAIAKSGLTLLSQSNGSAPGKIWIRVPGNKSWTKLDFTAPKSGSKIINVPNSVEEISLDPSEKHISMIFESGAKAYREAGSFMHRPSYMDRVIILPVLVKKGQVQ</sequence>
<gene>
    <name evidence="2" type="ORF">LC0644_0139</name>
</gene>
<reference evidence="3" key="1">
    <citation type="submission" date="2014-05" db="EMBL/GenBank/DDBJ databases">
        <title>Whole genome sequencing of Lactobacillus casei NRIC0644.</title>
        <authorList>
            <person name="Atarashi H."/>
            <person name="Yoshida Y."/>
            <person name="Fujimura S."/>
            <person name="Tanaka N."/>
            <person name="Shiwa Y."/>
            <person name="Yoshikawa H."/>
            <person name="Okada S."/>
            <person name="Nakagawa J."/>
        </authorList>
    </citation>
    <scope>NUCLEOTIDE SEQUENCE [LARGE SCALE GENOMIC DNA]</scope>
    <source>
        <strain evidence="3">NRIC0644</strain>
    </source>
</reference>
<name>A0A0C9NUG1_LACPA</name>
<comment type="caution">
    <text evidence="2">The sequence shown here is derived from an EMBL/GenBank/DDBJ whole genome shotgun (WGS) entry which is preliminary data.</text>
</comment>
<proteinExistence type="predicted"/>
<dbReference type="RefSeq" id="WP_003567302.1">
    <property type="nucleotide sequence ID" value="NZ_BAYM01000009.1"/>
</dbReference>
<organism evidence="2 3">
    <name type="scientific">Lacticaseibacillus paracasei NRIC 0644</name>
    <dbReference type="NCBI Taxonomy" id="1435038"/>
    <lineage>
        <taxon>Bacteria</taxon>
        <taxon>Bacillati</taxon>
        <taxon>Bacillota</taxon>
        <taxon>Bacilli</taxon>
        <taxon>Lactobacillales</taxon>
        <taxon>Lactobacillaceae</taxon>
        <taxon>Lacticaseibacillus</taxon>
    </lineage>
</organism>
<keyword evidence="1" id="KW-0472">Membrane</keyword>
<dbReference type="EMBL" id="BAYM01000009">
    <property type="protein sequence ID" value="GAN35550.1"/>
    <property type="molecule type" value="Genomic_DNA"/>
</dbReference>
<evidence type="ECO:0000256" key="1">
    <source>
        <dbReference type="SAM" id="Phobius"/>
    </source>
</evidence>
<evidence type="ECO:0000313" key="2">
    <source>
        <dbReference type="EMBL" id="GAN35550.1"/>
    </source>
</evidence>
<accession>A0A0C9NUG1</accession>
<dbReference type="AlphaFoldDB" id="A0A0C9NUG1"/>
<keyword evidence="1" id="KW-0812">Transmembrane</keyword>
<evidence type="ECO:0000313" key="3">
    <source>
        <dbReference type="Proteomes" id="UP000032552"/>
    </source>
</evidence>